<dbReference type="STRING" id="1246637.MTBBW1_1030014"/>
<reference evidence="2 3" key="1">
    <citation type="submission" date="2017-03" db="EMBL/GenBank/DDBJ databases">
        <authorList>
            <person name="Afonso C.L."/>
            <person name="Miller P.J."/>
            <person name="Scott M.A."/>
            <person name="Spackman E."/>
            <person name="Goraichik I."/>
            <person name="Dimitrov K.M."/>
            <person name="Suarez D.L."/>
            <person name="Swayne D.E."/>
        </authorList>
    </citation>
    <scope>NUCLEOTIDE SEQUENCE [LARGE SCALE GENOMIC DNA]</scope>
    <source>
        <strain evidence="2">PRJEB14757</strain>
    </source>
</reference>
<dbReference type="Proteomes" id="UP000191931">
    <property type="component" value="Unassembled WGS sequence"/>
</dbReference>
<proteinExistence type="predicted"/>
<organism evidence="2 3">
    <name type="scientific">Desulfamplus magnetovallimortis</name>
    <dbReference type="NCBI Taxonomy" id="1246637"/>
    <lineage>
        <taxon>Bacteria</taxon>
        <taxon>Pseudomonadati</taxon>
        <taxon>Thermodesulfobacteriota</taxon>
        <taxon>Desulfobacteria</taxon>
        <taxon>Desulfobacterales</taxon>
        <taxon>Desulfobacteraceae</taxon>
        <taxon>Desulfamplus</taxon>
    </lineage>
</organism>
<sequence length="70" mass="7884">MIKRSFIGLTEPKLKCDLVESGPKEPEAIPVPPRMILLLNEPLDSTRESLVKKRCGGQKGRQTLSLQRKQ</sequence>
<evidence type="ECO:0000313" key="2">
    <source>
        <dbReference type="EMBL" id="SLM27525.1"/>
    </source>
</evidence>
<protein>
    <submittedName>
        <fullName evidence="2">Uncharacterized protein</fullName>
    </submittedName>
</protein>
<dbReference type="AlphaFoldDB" id="A0A1W1H570"/>
<feature type="compositionally biased region" description="Polar residues" evidence="1">
    <location>
        <begin position="60"/>
        <end position="70"/>
    </location>
</feature>
<feature type="region of interest" description="Disordered" evidence="1">
    <location>
        <begin position="49"/>
        <end position="70"/>
    </location>
</feature>
<evidence type="ECO:0000313" key="3">
    <source>
        <dbReference type="Proteomes" id="UP000191931"/>
    </source>
</evidence>
<evidence type="ECO:0000256" key="1">
    <source>
        <dbReference type="SAM" id="MobiDB-lite"/>
    </source>
</evidence>
<keyword evidence="3" id="KW-1185">Reference proteome</keyword>
<accession>A0A1W1H570</accession>
<dbReference type="EMBL" id="FWEV01000006">
    <property type="protein sequence ID" value="SLM27525.1"/>
    <property type="molecule type" value="Genomic_DNA"/>
</dbReference>
<dbReference type="RefSeq" id="WP_245809359.1">
    <property type="nucleotide sequence ID" value="NZ_LT828545.1"/>
</dbReference>
<gene>
    <name evidence="2" type="ORF">MTBBW1_1030014</name>
</gene>
<name>A0A1W1H570_9BACT</name>